<accession>A0ACC2BWP4</accession>
<gene>
    <name evidence="1" type="ORF">O6H91_13G084000</name>
</gene>
<dbReference type="EMBL" id="CM055104">
    <property type="protein sequence ID" value="KAJ7534213.1"/>
    <property type="molecule type" value="Genomic_DNA"/>
</dbReference>
<evidence type="ECO:0000313" key="1">
    <source>
        <dbReference type="EMBL" id="KAJ7534213.1"/>
    </source>
</evidence>
<comment type="caution">
    <text evidence="1">The sequence shown here is derived from an EMBL/GenBank/DDBJ whole genome shotgun (WGS) entry which is preliminary data.</text>
</comment>
<protein>
    <submittedName>
        <fullName evidence="1">Uncharacterized protein</fullName>
    </submittedName>
</protein>
<dbReference type="Proteomes" id="UP001162992">
    <property type="component" value="Chromosome 13"/>
</dbReference>
<keyword evidence="2" id="KW-1185">Reference proteome</keyword>
<sequence length="529" mass="58568">MHCYADAFEQVLPWLSPQDLALVACTCSHLARAVAAITRHRLSDAAQGLERCPVPILNTVDACLYPYFHYSPFCRPAASISRRFAWGSSGSSCLNFLECKRICEDEARRNLQLVHGFQNAGCCCSVCGSHNLGIEHDTNDAAAPLATNLQACAQDIGEVTRCQDPKMLDASTFFLGSPFGPQETRNSRFSGRNVEHSGSAIYTRRVILEDFGHNSDDATINYVNGLPCQASACPCGRMIGGELAYDEDSRLQLLTKKRMSDKFHKEHDQHCSKSDPSVQHRCLKEQWKFVDKKDASSNQSKPLNMPYDLEEGPPLIFECGVLCSCSSNCRYRVLQHGLAVPVIVKRHCSKGWGLHAGKPIKQGAFVCEYSGELVTIAESRRRQKTYDTVGSGKRKCGSALLILREHLPSGKASLRVNIDATEVGNVARFINHSCDGGNLLPCLVRSAGSFFPKLGLFARRNIQEMEELSFRYGSRNEGPHSPACFCGSLSCQDTYRKLDRRMAVKEVGHSIAIRFNLGQLENSEVFIII</sequence>
<evidence type="ECO:0000313" key="2">
    <source>
        <dbReference type="Proteomes" id="UP001162992"/>
    </source>
</evidence>
<proteinExistence type="predicted"/>
<name>A0ACC2BWP4_DIPCM</name>
<organism evidence="1 2">
    <name type="scientific">Diphasiastrum complanatum</name>
    <name type="common">Issler's clubmoss</name>
    <name type="synonym">Lycopodium complanatum</name>
    <dbReference type="NCBI Taxonomy" id="34168"/>
    <lineage>
        <taxon>Eukaryota</taxon>
        <taxon>Viridiplantae</taxon>
        <taxon>Streptophyta</taxon>
        <taxon>Embryophyta</taxon>
        <taxon>Tracheophyta</taxon>
        <taxon>Lycopodiopsida</taxon>
        <taxon>Lycopodiales</taxon>
        <taxon>Lycopodiaceae</taxon>
        <taxon>Lycopodioideae</taxon>
        <taxon>Diphasiastrum</taxon>
    </lineage>
</organism>
<reference evidence="2" key="1">
    <citation type="journal article" date="2024" name="Proc. Natl. Acad. Sci. U.S.A.">
        <title>Extraordinary preservation of gene collinearity over three hundred million years revealed in homosporous lycophytes.</title>
        <authorList>
            <person name="Li C."/>
            <person name="Wickell D."/>
            <person name="Kuo L.Y."/>
            <person name="Chen X."/>
            <person name="Nie B."/>
            <person name="Liao X."/>
            <person name="Peng D."/>
            <person name="Ji J."/>
            <person name="Jenkins J."/>
            <person name="Williams M."/>
            <person name="Shu S."/>
            <person name="Plott C."/>
            <person name="Barry K."/>
            <person name="Rajasekar S."/>
            <person name="Grimwood J."/>
            <person name="Han X."/>
            <person name="Sun S."/>
            <person name="Hou Z."/>
            <person name="He W."/>
            <person name="Dai G."/>
            <person name="Sun C."/>
            <person name="Schmutz J."/>
            <person name="Leebens-Mack J.H."/>
            <person name="Li F.W."/>
            <person name="Wang L."/>
        </authorList>
    </citation>
    <scope>NUCLEOTIDE SEQUENCE [LARGE SCALE GENOMIC DNA]</scope>
    <source>
        <strain evidence="2">cv. PW_Plant_1</strain>
    </source>
</reference>